<evidence type="ECO:0000313" key="5">
    <source>
        <dbReference type="Proteomes" id="UP000023152"/>
    </source>
</evidence>
<dbReference type="Pfam" id="PF05615">
    <property type="entry name" value="THOC7"/>
    <property type="match status" value="1"/>
</dbReference>
<sequence>MTFLHFTTRYWIRIATGGVSLLFNPKDYSYCSKKKTQPFEQSEKQHEELLRRLEWWELNNHLNEVREKTYEKDIERYEQEKKSLLEYKQTLTQDIENLEKELQHAKKLRNNEIECDTFYGKIRDFADRNQMTVKLEEMNKNLKKSEEQNLLYQQTIEQKEKQCLRALAAVTELQRETNGISFLQPNSNAP</sequence>
<dbReference type="GO" id="GO:0000445">
    <property type="term" value="C:THO complex part of transcription export complex"/>
    <property type="evidence" value="ECO:0007669"/>
    <property type="project" value="InterPro"/>
</dbReference>
<dbReference type="InterPro" id="IPR008501">
    <property type="entry name" value="THOC7/Mft1"/>
</dbReference>
<evidence type="ECO:0000256" key="2">
    <source>
        <dbReference type="ARBA" id="ARBA00023242"/>
    </source>
</evidence>
<comment type="caution">
    <text evidence="4">The sequence shown here is derived from an EMBL/GenBank/DDBJ whole genome shotgun (WGS) entry which is preliminary data.</text>
</comment>
<keyword evidence="5" id="KW-1185">Reference proteome</keyword>
<dbReference type="GO" id="GO:0006397">
    <property type="term" value="P:mRNA processing"/>
    <property type="evidence" value="ECO:0007669"/>
    <property type="project" value="InterPro"/>
</dbReference>
<accession>X6P563</accession>
<evidence type="ECO:0000256" key="1">
    <source>
        <dbReference type="ARBA" id="ARBA00004123"/>
    </source>
</evidence>
<organism evidence="4 5">
    <name type="scientific">Reticulomyxa filosa</name>
    <dbReference type="NCBI Taxonomy" id="46433"/>
    <lineage>
        <taxon>Eukaryota</taxon>
        <taxon>Sar</taxon>
        <taxon>Rhizaria</taxon>
        <taxon>Retaria</taxon>
        <taxon>Foraminifera</taxon>
        <taxon>Monothalamids</taxon>
        <taxon>Reticulomyxidae</taxon>
        <taxon>Reticulomyxa</taxon>
    </lineage>
</organism>
<proteinExistence type="predicted"/>
<dbReference type="AlphaFoldDB" id="X6P563"/>
<feature type="coiled-coil region" evidence="3">
    <location>
        <begin position="39"/>
        <end position="176"/>
    </location>
</feature>
<keyword evidence="2" id="KW-0539">Nucleus</keyword>
<dbReference type="EMBL" id="ASPP01003483">
    <property type="protein sequence ID" value="ETO33326.1"/>
    <property type="molecule type" value="Genomic_DNA"/>
</dbReference>
<gene>
    <name evidence="4" type="ORF">RFI_03781</name>
</gene>
<comment type="subcellular location">
    <subcellularLocation>
        <location evidence="1">Nucleus</location>
    </subcellularLocation>
</comment>
<name>X6P563_RETFI</name>
<evidence type="ECO:0000256" key="3">
    <source>
        <dbReference type="SAM" id="Coils"/>
    </source>
</evidence>
<evidence type="ECO:0000313" key="4">
    <source>
        <dbReference type="EMBL" id="ETO33326.1"/>
    </source>
</evidence>
<keyword evidence="3" id="KW-0175">Coiled coil</keyword>
<reference evidence="4 5" key="1">
    <citation type="journal article" date="2013" name="Curr. Biol.">
        <title>The Genome of the Foraminiferan Reticulomyxa filosa.</title>
        <authorList>
            <person name="Glockner G."/>
            <person name="Hulsmann N."/>
            <person name="Schleicher M."/>
            <person name="Noegel A.A."/>
            <person name="Eichinger L."/>
            <person name="Gallinger C."/>
            <person name="Pawlowski J."/>
            <person name="Sierra R."/>
            <person name="Euteneuer U."/>
            <person name="Pillet L."/>
            <person name="Moustafa A."/>
            <person name="Platzer M."/>
            <person name="Groth M."/>
            <person name="Szafranski K."/>
            <person name="Schliwa M."/>
        </authorList>
    </citation>
    <scope>NUCLEOTIDE SEQUENCE [LARGE SCALE GENOMIC DNA]</scope>
</reference>
<dbReference type="Proteomes" id="UP000023152">
    <property type="component" value="Unassembled WGS sequence"/>
</dbReference>
<protein>
    <submittedName>
        <fullName evidence="4">Uncharacterized protein</fullName>
    </submittedName>
</protein>